<dbReference type="InterPro" id="IPR011713">
    <property type="entry name" value="Leu-rich_rpt_3"/>
</dbReference>
<accession>A0A5N5I7M7</accession>
<reference evidence="10 11" key="1">
    <citation type="submission" date="2019-09" db="EMBL/GenBank/DDBJ databases">
        <authorList>
            <person name="Ou C."/>
        </authorList>
    </citation>
    <scope>NUCLEOTIDE SEQUENCE [LARGE SCALE GENOMIC DNA]</scope>
    <source>
        <strain evidence="10">S2</strain>
        <tissue evidence="10">Leaf</tissue>
    </source>
</reference>
<dbReference type="Pfam" id="PF23282">
    <property type="entry name" value="WHD_ROQ1"/>
    <property type="match status" value="2"/>
</dbReference>
<dbReference type="PANTHER" id="PTHR11017">
    <property type="entry name" value="LEUCINE-RICH REPEAT-CONTAINING PROTEIN"/>
    <property type="match status" value="1"/>
</dbReference>
<dbReference type="EC" id="3.2.2.6" evidence="1"/>
<dbReference type="SMART" id="SM00382">
    <property type="entry name" value="AAA"/>
    <property type="match status" value="2"/>
</dbReference>
<dbReference type="InterPro" id="IPR002182">
    <property type="entry name" value="NB-ARC"/>
</dbReference>
<feature type="compositionally biased region" description="Basic and acidic residues" evidence="8">
    <location>
        <begin position="2298"/>
        <end position="2307"/>
    </location>
</feature>
<keyword evidence="11" id="KW-1185">Reference proteome</keyword>
<dbReference type="SMART" id="SM00255">
    <property type="entry name" value="TIR"/>
    <property type="match status" value="2"/>
</dbReference>
<dbReference type="EMBL" id="SMOL01000004">
    <property type="protein sequence ID" value="KAB2635163.1"/>
    <property type="molecule type" value="Genomic_DNA"/>
</dbReference>
<keyword evidence="5" id="KW-0611">Plant defense</keyword>
<dbReference type="OrthoDB" id="1936883at2759"/>
<dbReference type="Pfam" id="PF01582">
    <property type="entry name" value="TIR"/>
    <property type="match status" value="2"/>
</dbReference>
<dbReference type="FunFam" id="3.40.50.10140:FF:000007">
    <property type="entry name" value="Disease resistance protein (TIR-NBS-LRR class)"/>
    <property type="match status" value="2"/>
</dbReference>
<dbReference type="SUPFAM" id="SSF52540">
    <property type="entry name" value="P-loop containing nucleoside triphosphate hydrolases"/>
    <property type="match status" value="2"/>
</dbReference>
<dbReference type="InterPro" id="IPR042197">
    <property type="entry name" value="Apaf_helical"/>
</dbReference>
<evidence type="ECO:0000313" key="11">
    <source>
        <dbReference type="Proteomes" id="UP000327157"/>
    </source>
</evidence>
<dbReference type="Gene3D" id="3.40.50.300">
    <property type="entry name" value="P-loop containing nucleotide triphosphate hydrolases"/>
    <property type="match status" value="2"/>
</dbReference>
<proteinExistence type="predicted"/>
<comment type="caution">
    <text evidence="10">The sequence shown here is derived from an EMBL/GenBank/DDBJ whole genome shotgun (WGS) entry which is preliminary data.</text>
</comment>
<dbReference type="Pfam" id="PF00931">
    <property type="entry name" value="NB-ARC"/>
    <property type="match status" value="2"/>
</dbReference>
<dbReference type="SUPFAM" id="SSF52200">
    <property type="entry name" value="Toll/Interleukin receptor TIR domain"/>
    <property type="match status" value="2"/>
</dbReference>
<evidence type="ECO:0000259" key="9">
    <source>
        <dbReference type="PROSITE" id="PS50104"/>
    </source>
</evidence>
<dbReference type="GO" id="GO:0007165">
    <property type="term" value="P:signal transduction"/>
    <property type="evidence" value="ECO:0007669"/>
    <property type="project" value="InterPro"/>
</dbReference>
<dbReference type="GO" id="GO:0006952">
    <property type="term" value="P:defense response"/>
    <property type="evidence" value="ECO:0007669"/>
    <property type="project" value="UniProtKB-KW"/>
</dbReference>
<keyword evidence="4" id="KW-0378">Hydrolase</keyword>
<dbReference type="SUPFAM" id="SSF52058">
    <property type="entry name" value="L domain-like"/>
    <property type="match status" value="3"/>
</dbReference>
<evidence type="ECO:0000256" key="3">
    <source>
        <dbReference type="ARBA" id="ARBA00022737"/>
    </source>
</evidence>
<dbReference type="InterPro" id="IPR045344">
    <property type="entry name" value="C-JID"/>
</dbReference>
<evidence type="ECO:0000256" key="7">
    <source>
        <dbReference type="ARBA" id="ARBA00047304"/>
    </source>
</evidence>
<organism evidence="10 11">
    <name type="scientific">Pyrus ussuriensis x Pyrus communis</name>
    <dbReference type="NCBI Taxonomy" id="2448454"/>
    <lineage>
        <taxon>Eukaryota</taxon>
        <taxon>Viridiplantae</taxon>
        <taxon>Streptophyta</taxon>
        <taxon>Embryophyta</taxon>
        <taxon>Tracheophyta</taxon>
        <taxon>Spermatophyta</taxon>
        <taxon>Magnoliopsida</taxon>
        <taxon>eudicotyledons</taxon>
        <taxon>Gunneridae</taxon>
        <taxon>Pentapetalae</taxon>
        <taxon>rosids</taxon>
        <taxon>fabids</taxon>
        <taxon>Rosales</taxon>
        <taxon>Rosaceae</taxon>
        <taxon>Amygdaloideae</taxon>
        <taxon>Maleae</taxon>
        <taxon>Pyrus</taxon>
    </lineage>
</organism>
<evidence type="ECO:0000313" key="10">
    <source>
        <dbReference type="EMBL" id="KAB2635163.1"/>
    </source>
</evidence>
<dbReference type="InterPro" id="IPR044974">
    <property type="entry name" value="Disease_R_plants"/>
</dbReference>
<dbReference type="InterPro" id="IPR003591">
    <property type="entry name" value="Leu-rich_rpt_typical-subtyp"/>
</dbReference>
<dbReference type="PRINTS" id="PR00364">
    <property type="entry name" value="DISEASERSIST"/>
</dbReference>
<evidence type="ECO:0000256" key="6">
    <source>
        <dbReference type="ARBA" id="ARBA00023027"/>
    </source>
</evidence>
<dbReference type="InterPro" id="IPR035897">
    <property type="entry name" value="Toll_tir_struct_dom_sf"/>
</dbReference>
<dbReference type="Gene3D" id="1.10.8.430">
    <property type="entry name" value="Helical domain of apoptotic protease-activating factors"/>
    <property type="match status" value="2"/>
</dbReference>
<name>A0A5N5I7M7_9ROSA</name>
<dbReference type="PROSITE" id="PS51450">
    <property type="entry name" value="LRR"/>
    <property type="match status" value="1"/>
</dbReference>
<dbReference type="Proteomes" id="UP000327157">
    <property type="component" value="Chromosome 5"/>
</dbReference>
<evidence type="ECO:0000256" key="2">
    <source>
        <dbReference type="ARBA" id="ARBA00022614"/>
    </source>
</evidence>
<dbReference type="InterPro" id="IPR001611">
    <property type="entry name" value="Leu-rich_rpt"/>
</dbReference>
<reference evidence="11" key="2">
    <citation type="submission" date="2019-10" db="EMBL/GenBank/DDBJ databases">
        <title>A de novo genome assembly of a pear dwarfing rootstock.</title>
        <authorList>
            <person name="Wang F."/>
            <person name="Wang J."/>
            <person name="Li S."/>
            <person name="Zhang Y."/>
            <person name="Fang M."/>
            <person name="Ma L."/>
            <person name="Zhao Y."/>
            <person name="Jiang S."/>
        </authorList>
    </citation>
    <scope>NUCLEOTIDE SEQUENCE [LARGE SCALE GENOMIC DNA]</scope>
</reference>
<gene>
    <name evidence="10" type="ORF">D8674_025697</name>
</gene>
<feature type="region of interest" description="Disordered" evidence="8">
    <location>
        <begin position="2285"/>
        <end position="2307"/>
    </location>
</feature>
<dbReference type="InterPro" id="IPR000157">
    <property type="entry name" value="TIR_dom"/>
</dbReference>
<dbReference type="InterPro" id="IPR032675">
    <property type="entry name" value="LRR_dom_sf"/>
</dbReference>
<dbReference type="InterPro" id="IPR003593">
    <property type="entry name" value="AAA+_ATPase"/>
</dbReference>
<dbReference type="SMART" id="SM00369">
    <property type="entry name" value="LRR_TYP"/>
    <property type="match status" value="4"/>
</dbReference>
<dbReference type="Pfam" id="PF23286">
    <property type="entry name" value="LRR_13"/>
    <property type="match status" value="1"/>
</dbReference>
<evidence type="ECO:0000256" key="8">
    <source>
        <dbReference type="SAM" id="MobiDB-lite"/>
    </source>
</evidence>
<keyword evidence="3" id="KW-0677">Repeat</keyword>
<dbReference type="GO" id="GO:0043531">
    <property type="term" value="F:ADP binding"/>
    <property type="evidence" value="ECO:0007669"/>
    <property type="project" value="InterPro"/>
</dbReference>
<dbReference type="Pfam" id="PF07725">
    <property type="entry name" value="LRR_3"/>
    <property type="match status" value="1"/>
</dbReference>
<dbReference type="InterPro" id="IPR036390">
    <property type="entry name" value="WH_DNA-bd_sf"/>
</dbReference>
<reference evidence="10 11" key="3">
    <citation type="submission" date="2019-11" db="EMBL/GenBank/DDBJ databases">
        <title>A de novo genome assembly of a pear dwarfing rootstock.</title>
        <authorList>
            <person name="Wang F."/>
            <person name="Wang J."/>
            <person name="Li S."/>
            <person name="Zhang Y."/>
            <person name="Fang M."/>
            <person name="Ma L."/>
            <person name="Zhao Y."/>
            <person name="Jiang S."/>
        </authorList>
    </citation>
    <scope>NUCLEOTIDE SEQUENCE [LARGE SCALE GENOMIC DNA]</scope>
    <source>
        <strain evidence="10">S2</strain>
        <tissue evidence="10">Leaf</tissue>
    </source>
</reference>
<feature type="domain" description="TIR" evidence="9">
    <location>
        <begin position="21"/>
        <end position="194"/>
    </location>
</feature>
<dbReference type="InterPro" id="IPR058546">
    <property type="entry name" value="RPS4B/Roq1-like_LRR"/>
</dbReference>
<keyword evidence="6" id="KW-0520">NAD</keyword>
<dbReference type="InterPro" id="IPR058192">
    <property type="entry name" value="WHD_ROQ1-like"/>
</dbReference>
<dbReference type="Gene3D" id="3.80.10.10">
    <property type="entry name" value="Ribonuclease Inhibitor"/>
    <property type="match status" value="4"/>
</dbReference>
<keyword evidence="2" id="KW-0433">Leucine-rich repeat</keyword>
<feature type="domain" description="TIR" evidence="9">
    <location>
        <begin position="1157"/>
        <end position="1326"/>
    </location>
</feature>
<dbReference type="SUPFAM" id="SSF46785">
    <property type="entry name" value="Winged helix' DNA-binding domain"/>
    <property type="match status" value="1"/>
</dbReference>
<evidence type="ECO:0000256" key="5">
    <source>
        <dbReference type="ARBA" id="ARBA00022821"/>
    </source>
</evidence>
<dbReference type="PANTHER" id="PTHR11017:SF527">
    <property type="entry name" value="TMV RESISTANCE PROTEIN N-LIKE"/>
    <property type="match status" value="1"/>
</dbReference>
<comment type="catalytic activity">
    <reaction evidence="7">
        <text>NAD(+) + H2O = ADP-D-ribose + nicotinamide + H(+)</text>
        <dbReference type="Rhea" id="RHEA:16301"/>
        <dbReference type="ChEBI" id="CHEBI:15377"/>
        <dbReference type="ChEBI" id="CHEBI:15378"/>
        <dbReference type="ChEBI" id="CHEBI:17154"/>
        <dbReference type="ChEBI" id="CHEBI:57540"/>
        <dbReference type="ChEBI" id="CHEBI:57967"/>
        <dbReference type="EC" id="3.2.2.6"/>
    </reaction>
    <physiologicalReaction direction="left-to-right" evidence="7">
        <dbReference type="Rhea" id="RHEA:16302"/>
    </physiologicalReaction>
</comment>
<evidence type="ECO:0000256" key="4">
    <source>
        <dbReference type="ARBA" id="ARBA00022801"/>
    </source>
</evidence>
<dbReference type="GO" id="GO:0061809">
    <property type="term" value="F:NAD+ nucleosidase activity, cyclic ADP-ribose generating"/>
    <property type="evidence" value="ECO:0007669"/>
    <property type="project" value="UniProtKB-EC"/>
</dbReference>
<sequence length="2307" mass="262521">MAMSNQRASAPLLSLESAPRWKYDVFLSFRGVDTRKSFVSHLYRELCKFQGITTFLDDRELEEGTSIPLELPSAIKESHVAIVVLSPNYASSKWCLNELTAILQCMEARNLVLPVFYETDPSDVGNQRGSFAKAFAEHEEKFITTEDKKKVVQWKADLKRLSKISGWQSKQSKCESELIEKIVNSVWRKVQAAFTVSDSSQKLVGINSGLEQLGSLLAHDANDVRFIGITGMGGIGKTTLAKLVYDRIFHHFEVYCFLANIRDRTPVSLQQQLLFLVLKEKIEQVRDQQLGIIYTEKCLSNKKVLLVLDDVDQINQLQVLAGKEAWFGSGSRIIITTRNERLLVQHGITLCHSVKLLNDYEALALFSQHAFKKDLPEDGFLELSKYFVNHAGGLPLALEHLGSALFKRGLDAWNSARDNLKKIPNPTIFDKLKISYDGLEEMEKRIFLDVACFHKGKHTQRVIEMLDNSFDISSRILIDALIEKSLLTFEKCFLYDTLVKYSRIGMHDLIQDMAWRIVGNESKEPGLRSRLWLPNDISHVFMTNTGTRAIEAISLRLPEIEEVHWNCEAFSNMSGLRFLEFDNLIVSSSPKFLPCSLRIMNWSLYPSKSLPPSFDPRFLTELKMHDSKLVRLWDGKENFPNLKYIDLSNSRKLISTPDFTGLRNLEKLFLQYCTNLVEVHLSFAVLKRLKVLGLGFCESIKSLPSELEMDSFQNLDLTRCSKVKKIPEFSKQMKNLSVISLGGTAIEKLPSTIGHLVGLTGLFINECRNLLDIPIEICNLKSLERLYVNGSSKIEKLPGKMEFLKGLQMGGNAIREPLVGMKNLKTLCIYESVGKPRDKWGLLRLFGIRKSHEPCWRLVLSSLNHLSCLEEIRLCNCDLGEGDIPHDIGDNLSSLRILDLRGNNFITLPASINCLSRLVSLRLNGCQRLEQLPDLPSNSKLHVIVDNCTSLKRLSDPSKLSSRFANIYDFTFSSLNCITLVEDEDWMNTISSRIVKFASKGICRSLGHNYIVCPGKGIPEWFNNQTVGHSLNVELPPQSCSSWMGIAFCVVFAKKNYPYYSFEIKCLPGISCCISATEHMVSEHLWIFYLSREQCQEQFSFETCYPVGGNEPNMVKMCGARLVYKQDLEELNQTLTIFKRTHGYCEEAARSESAPRWKYDVFLSFRGVDTRKGFVSHLYRELCKFQGITTFLDDRELEEGTSIPLELPSAIKESHVAIVVLSPNYASSKWCLNELTAILECMEARNSVLPVFYETDPSDVGNQRESFAKAFAEHEEKFITTEDKKKVVQWKADLKRLSKISGWHSKQYKCESELIEKIVNSVWRKVQAAFTVSDSSQKLVGINSGLEQLGSLLAHDANDVRFIGITGMGGIGKTTLAKLVYDRIFHHFEVYCFLANIRDCTPVSLQQQLLFPVLKEKIEQVRDQQLGIIYTEKCLRNKKVLLVLDDVDQINQLRVLAGKEDWFGSGSRIIVTTRNERLLVQHGITLCHSVKLLNDYEALALFSQHAFKKDLPEDGFLALSKYFINHARGLPLALEHLGSALFKRDLDAWNSARDNLKKIPNPTIFDKLKISYDGLEEMEKRIFLDVACFHKGKHTQRVIEMLDNSFDISSRILIDALIEKSLLTSEKCFMYDTSVKYSRIGMHDMIQEMAWRIVGNESKEPGLRSRLWLPNDIFHVFMNNTGTGAIEGISLRLPEKEEVHWNCEAFSNMSGLRFLEFDNLIISSSPKFLPCSLRIMNWSLYPSKSLPPSFHPRFLTELKMRDSKLVRLWDGKENFPNLKYIDLSFSSKLISTPDFTGLRNLEKLFLQYCTNLVEVHSSFAVLKRLKVLKLGFCESIKSLPSELEMDSLEDLDLVGCSKVKKIPEFSKQMKNLSKVFLGGTAIEKLPSTIGHLVGLTVLGIDHCVNLLDIPIEICNLKSLETLYVTGSSKIEKLPGKMECLEQLQMGGNAIREPLVDMKNLKMLWVYESVGKPRDEWGLLRLFGIGKSHEPCWGLVLSSLNHLRCLEEIQLYNCDLGEGDIPHDIGDNLSSLRILHLCGNNFITLPSSIKCLSRLVSLLLKRCQRLEQLPDLPSNSKLHVNVNNCTSLKRLSDPSKLSSRFANICDFTFSSLNCITLVEDEDWMNTICSRIVKFASKGICRSLGHDYIVCPGKGIPEWFNNQTVGHSLNVELPPQSCSSWMGIAFCVVFAPPKENYPYYSFEIKCLPGISCCIYKREHMVSEHLWIFYLSQEQCQEQFSFETCYLFGGNEPNMVKMCGARLVYKQDLEELNRTLKILKRSHGYWEEAASSESGSFDDQEQAHKRQKEE</sequence>
<evidence type="ECO:0000256" key="1">
    <source>
        <dbReference type="ARBA" id="ARBA00011982"/>
    </source>
</evidence>
<dbReference type="PROSITE" id="PS50104">
    <property type="entry name" value="TIR"/>
    <property type="match status" value="2"/>
</dbReference>
<dbReference type="InterPro" id="IPR027417">
    <property type="entry name" value="P-loop_NTPase"/>
</dbReference>
<protein>
    <recommendedName>
        <fullName evidence="1">ADP-ribosyl cyclase/cyclic ADP-ribose hydrolase</fullName>
        <ecNumber evidence="1">3.2.2.6</ecNumber>
    </recommendedName>
</protein>
<dbReference type="Gene3D" id="3.40.50.10140">
    <property type="entry name" value="Toll/interleukin-1 receptor homology (TIR) domain"/>
    <property type="match status" value="2"/>
</dbReference>
<dbReference type="Pfam" id="PF20160">
    <property type="entry name" value="C-JID"/>
    <property type="match status" value="2"/>
</dbReference>